<dbReference type="EMBL" id="JANVFT010000056">
    <property type="protein sequence ID" value="KAJ4483111.1"/>
    <property type="molecule type" value="Genomic_DNA"/>
</dbReference>
<dbReference type="Proteomes" id="UP001150217">
    <property type="component" value="Unassembled WGS sequence"/>
</dbReference>
<keyword evidence="1" id="KW-0732">Signal</keyword>
<evidence type="ECO:0000313" key="2">
    <source>
        <dbReference type="EMBL" id="KAJ4483111.1"/>
    </source>
</evidence>
<evidence type="ECO:0000256" key="1">
    <source>
        <dbReference type="SAM" id="SignalP"/>
    </source>
</evidence>
<organism evidence="2 3">
    <name type="scientific">Lentinula lateritia</name>
    <dbReference type="NCBI Taxonomy" id="40482"/>
    <lineage>
        <taxon>Eukaryota</taxon>
        <taxon>Fungi</taxon>
        <taxon>Dikarya</taxon>
        <taxon>Basidiomycota</taxon>
        <taxon>Agaricomycotina</taxon>
        <taxon>Agaricomycetes</taxon>
        <taxon>Agaricomycetidae</taxon>
        <taxon>Agaricales</taxon>
        <taxon>Marasmiineae</taxon>
        <taxon>Omphalotaceae</taxon>
        <taxon>Lentinula</taxon>
    </lineage>
</organism>
<sequence length="66" mass="6626">MKFFALVSIVLVAALGVGATAPDPDSACRCPKNCSHKLGSSCAFFEDGNTIKGACVNGDGGLTCST</sequence>
<proteinExistence type="predicted"/>
<keyword evidence="3" id="KW-1185">Reference proteome</keyword>
<feature type="chain" id="PRO_5045358552" evidence="1">
    <location>
        <begin position="21"/>
        <end position="66"/>
    </location>
</feature>
<protein>
    <submittedName>
        <fullName evidence="2">Uncharacterized protein</fullName>
    </submittedName>
</protein>
<gene>
    <name evidence="2" type="ORF">C8R41DRAFT_921917</name>
</gene>
<reference evidence="2" key="1">
    <citation type="submission" date="2022-08" db="EMBL/GenBank/DDBJ databases">
        <title>A Global Phylogenomic Analysis of the Shiitake Genus Lentinula.</title>
        <authorList>
            <consortium name="DOE Joint Genome Institute"/>
            <person name="Sierra-Patev S."/>
            <person name="Min B."/>
            <person name="Naranjo-Ortiz M."/>
            <person name="Looney B."/>
            <person name="Konkel Z."/>
            <person name="Slot J.C."/>
            <person name="Sakamoto Y."/>
            <person name="Steenwyk J.L."/>
            <person name="Rokas A."/>
            <person name="Carro J."/>
            <person name="Camarero S."/>
            <person name="Ferreira P."/>
            <person name="Molpeceres G."/>
            <person name="Ruiz-Duenas F.J."/>
            <person name="Serrano A."/>
            <person name="Henrissat B."/>
            <person name="Drula E."/>
            <person name="Hughes K.W."/>
            <person name="Mata J.L."/>
            <person name="Ishikawa N.K."/>
            <person name="Vargas-Isla R."/>
            <person name="Ushijima S."/>
            <person name="Smith C.A."/>
            <person name="Ahrendt S."/>
            <person name="Andreopoulos W."/>
            <person name="He G."/>
            <person name="Labutti K."/>
            <person name="Lipzen A."/>
            <person name="Ng V."/>
            <person name="Riley R."/>
            <person name="Sandor L."/>
            <person name="Barry K."/>
            <person name="Martinez A.T."/>
            <person name="Xiao Y."/>
            <person name="Gibbons J.G."/>
            <person name="Terashima K."/>
            <person name="Grigoriev I.V."/>
            <person name="Hibbett D.S."/>
        </authorList>
    </citation>
    <scope>NUCLEOTIDE SEQUENCE</scope>
    <source>
        <strain evidence="2">RHP3577 ss4</strain>
    </source>
</reference>
<name>A0ABQ8VA31_9AGAR</name>
<feature type="signal peptide" evidence="1">
    <location>
        <begin position="1"/>
        <end position="20"/>
    </location>
</feature>
<accession>A0ABQ8VA31</accession>
<evidence type="ECO:0000313" key="3">
    <source>
        <dbReference type="Proteomes" id="UP001150217"/>
    </source>
</evidence>
<comment type="caution">
    <text evidence="2">The sequence shown here is derived from an EMBL/GenBank/DDBJ whole genome shotgun (WGS) entry which is preliminary data.</text>
</comment>